<dbReference type="InterPro" id="IPR046341">
    <property type="entry name" value="SET_dom_sf"/>
</dbReference>
<organism evidence="7 8">
    <name type="scientific">Mycena pura</name>
    <dbReference type="NCBI Taxonomy" id="153505"/>
    <lineage>
        <taxon>Eukaryota</taxon>
        <taxon>Fungi</taxon>
        <taxon>Dikarya</taxon>
        <taxon>Basidiomycota</taxon>
        <taxon>Agaricomycotina</taxon>
        <taxon>Agaricomycetes</taxon>
        <taxon>Agaricomycetidae</taxon>
        <taxon>Agaricales</taxon>
        <taxon>Marasmiineae</taxon>
        <taxon>Mycenaceae</taxon>
        <taxon>Mycena</taxon>
    </lineage>
</organism>
<dbReference type="SUPFAM" id="SSF82199">
    <property type="entry name" value="SET domain"/>
    <property type="match status" value="1"/>
</dbReference>
<evidence type="ECO:0000259" key="5">
    <source>
        <dbReference type="PROSITE" id="PS50280"/>
    </source>
</evidence>
<dbReference type="GO" id="GO:0005634">
    <property type="term" value="C:nucleus"/>
    <property type="evidence" value="ECO:0007669"/>
    <property type="project" value="TreeGrafter"/>
</dbReference>
<keyword evidence="1" id="KW-0479">Metal-binding</keyword>
<evidence type="ECO:0000313" key="7">
    <source>
        <dbReference type="EMBL" id="KAJ7212105.1"/>
    </source>
</evidence>
<dbReference type="InterPro" id="IPR001214">
    <property type="entry name" value="SET_dom"/>
</dbReference>
<reference evidence="7" key="1">
    <citation type="submission" date="2023-03" db="EMBL/GenBank/DDBJ databases">
        <title>Massive genome expansion in bonnet fungi (Mycena s.s.) driven by repeated elements and novel gene families across ecological guilds.</title>
        <authorList>
            <consortium name="Lawrence Berkeley National Laboratory"/>
            <person name="Harder C.B."/>
            <person name="Miyauchi S."/>
            <person name="Viragh M."/>
            <person name="Kuo A."/>
            <person name="Thoen E."/>
            <person name="Andreopoulos B."/>
            <person name="Lu D."/>
            <person name="Skrede I."/>
            <person name="Drula E."/>
            <person name="Henrissat B."/>
            <person name="Morin E."/>
            <person name="Kohler A."/>
            <person name="Barry K."/>
            <person name="LaButti K."/>
            <person name="Morin E."/>
            <person name="Salamov A."/>
            <person name="Lipzen A."/>
            <person name="Mereny Z."/>
            <person name="Hegedus B."/>
            <person name="Baldrian P."/>
            <person name="Stursova M."/>
            <person name="Weitz H."/>
            <person name="Taylor A."/>
            <person name="Grigoriev I.V."/>
            <person name="Nagy L.G."/>
            <person name="Martin F."/>
            <person name="Kauserud H."/>
        </authorList>
    </citation>
    <scope>NUCLEOTIDE SEQUENCE</scope>
    <source>
        <strain evidence="7">9144</strain>
    </source>
</reference>
<sequence>MLNVKLEPRTWPGRSNAVATEHLSAGSLIMSCEALATILLPPEKGRRCDFCHTLPRRLQKCSGCASYFYCSTICQELQWQAHHKKVCKRFGKYTSSMAFQALAPHEKLDALLLSHLIAHLDSGVGAINDTLSSITSLLPGPVDPASLPIVYSSSRLSESVLKDIYSRFGNNNFVLHSHLTTFGHGVFPLASRYFNHSCLPNAAAKYVLSPFKQPTMEVVALREIASEEEVCLPYLDPALLQSRQQIFQLSYGFECRCSSCIFFENVGPIPDPPTLQAEREDLALRLMQFMKATPRDGLTLTTNSTSFPPDLLAVFHETFITYLSETFTNASHDGRYPTAIHFGQVLLALYRLIYPPNYPQLGMHLLEMAKTYWNRIISENVDTTVEQVKSECRVHLDEAKAILHVLGSEGDEEGPLTEITTLERLLTDT</sequence>
<dbReference type="InterPro" id="IPR011990">
    <property type="entry name" value="TPR-like_helical_dom_sf"/>
</dbReference>
<dbReference type="AlphaFoldDB" id="A0AAD6YCR9"/>
<dbReference type="Pfam" id="PF00856">
    <property type="entry name" value="SET"/>
    <property type="match status" value="1"/>
</dbReference>
<dbReference type="SUPFAM" id="SSF144232">
    <property type="entry name" value="HIT/MYND zinc finger-like"/>
    <property type="match status" value="1"/>
</dbReference>
<feature type="domain" description="SET" evidence="5">
    <location>
        <begin position="4"/>
        <end position="235"/>
    </location>
</feature>
<dbReference type="CDD" id="cd20071">
    <property type="entry name" value="SET_SMYD"/>
    <property type="match status" value="1"/>
</dbReference>
<dbReference type="EMBL" id="JARJCW010000024">
    <property type="protein sequence ID" value="KAJ7212105.1"/>
    <property type="molecule type" value="Genomic_DNA"/>
</dbReference>
<dbReference type="PROSITE" id="PS01360">
    <property type="entry name" value="ZF_MYND_1"/>
    <property type="match status" value="1"/>
</dbReference>
<evidence type="ECO:0008006" key="9">
    <source>
        <dbReference type="Google" id="ProtNLM"/>
    </source>
</evidence>
<feature type="domain" description="MYND-type" evidence="6">
    <location>
        <begin position="48"/>
        <end position="87"/>
    </location>
</feature>
<protein>
    <recommendedName>
        <fullName evidence="9">SET domain-containing protein</fullName>
    </recommendedName>
</protein>
<dbReference type="Pfam" id="PF01753">
    <property type="entry name" value="zf-MYND"/>
    <property type="match status" value="1"/>
</dbReference>
<dbReference type="GO" id="GO:0008270">
    <property type="term" value="F:zinc ion binding"/>
    <property type="evidence" value="ECO:0007669"/>
    <property type="project" value="UniProtKB-KW"/>
</dbReference>
<dbReference type="Gene3D" id="1.25.40.10">
    <property type="entry name" value="Tetratricopeptide repeat domain"/>
    <property type="match status" value="1"/>
</dbReference>
<gene>
    <name evidence="7" type="ORF">GGX14DRAFT_447439</name>
</gene>
<dbReference type="PROSITE" id="PS51257">
    <property type="entry name" value="PROKAR_LIPOPROTEIN"/>
    <property type="match status" value="1"/>
</dbReference>
<proteinExistence type="predicted"/>
<comment type="caution">
    <text evidence="7">The sequence shown here is derived from an EMBL/GenBank/DDBJ whole genome shotgun (WGS) entry which is preliminary data.</text>
</comment>
<dbReference type="PROSITE" id="PS50280">
    <property type="entry name" value="SET"/>
    <property type="match status" value="1"/>
</dbReference>
<dbReference type="PANTHER" id="PTHR12197">
    <property type="entry name" value="HISTONE-LYSINE N-METHYLTRANSFERASE SMYD"/>
    <property type="match status" value="1"/>
</dbReference>
<evidence type="ECO:0000259" key="6">
    <source>
        <dbReference type="PROSITE" id="PS50865"/>
    </source>
</evidence>
<keyword evidence="2 4" id="KW-0863">Zinc-finger</keyword>
<keyword evidence="3" id="KW-0862">Zinc</keyword>
<dbReference type="PANTHER" id="PTHR12197:SF251">
    <property type="entry name" value="EG:BACR7C10.4 PROTEIN"/>
    <property type="match status" value="1"/>
</dbReference>
<evidence type="ECO:0000256" key="1">
    <source>
        <dbReference type="ARBA" id="ARBA00022723"/>
    </source>
</evidence>
<evidence type="ECO:0000256" key="2">
    <source>
        <dbReference type="ARBA" id="ARBA00022771"/>
    </source>
</evidence>
<dbReference type="Gene3D" id="2.170.270.10">
    <property type="entry name" value="SET domain"/>
    <property type="match status" value="1"/>
</dbReference>
<evidence type="ECO:0000256" key="3">
    <source>
        <dbReference type="ARBA" id="ARBA00022833"/>
    </source>
</evidence>
<dbReference type="PROSITE" id="PS50865">
    <property type="entry name" value="ZF_MYND_2"/>
    <property type="match status" value="1"/>
</dbReference>
<accession>A0AAD6YCR9</accession>
<dbReference type="InterPro" id="IPR050869">
    <property type="entry name" value="H3K4_H4K5_MeTrfase"/>
</dbReference>
<dbReference type="Proteomes" id="UP001219525">
    <property type="component" value="Unassembled WGS sequence"/>
</dbReference>
<dbReference type="Gene3D" id="6.10.140.2220">
    <property type="match status" value="1"/>
</dbReference>
<dbReference type="Gene3D" id="1.10.220.160">
    <property type="match status" value="1"/>
</dbReference>
<keyword evidence="8" id="KW-1185">Reference proteome</keyword>
<evidence type="ECO:0000313" key="8">
    <source>
        <dbReference type="Proteomes" id="UP001219525"/>
    </source>
</evidence>
<evidence type="ECO:0000256" key="4">
    <source>
        <dbReference type="PROSITE-ProRule" id="PRU00134"/>
    </source>
</evidence>
<name>A0AAD6YCR9_9AGAR</name>
<dbReference type="InterPro" id="IPR002893">
    <property type="entry name" value="Znf_MYND"/>
</dbReference>